<keyword evidence="3" id="KW-1133">Transmembrane helix</keyword>
<proteinExistence type="predicted"/>
<evidence type="ECO:0000256" key="2">
    <source>
        <dbReference type="SAM" id="MobiDB-lite"/>
    </source>
</evidence>
<keyword evidence="3" id="KW-0812">Transmembrane</keyword>
<dbReference type="Proteomes" id="UP001529245">
    <property type="component" value="Unassembled WGS sequence"/>
</dbReference>
<protein>
    <submittedName>
        <fullName evidence="4">DUF1003 domain-containing protein</fullName>
    </submittedName>
</protein>
<evidence type="ECO:0000256" key="1">
    <source>
        <dbReference type="SAM" id="Coils"/>
    </source>
</evidence>
<dbReference type="Pfam" id="PF06210">
    <property type="entry name" value="DUF1003"/>
    <property type="match status" value="1"/>
</dbReference>
<keyword evidence="1" id="KW-0175">Coiled coil</keyword>
<gene>
    <name evidence="4" type="ORF">QID03_09635</name>
</gene>
<evidence type="ECO:0000313" key="4">
    <source>
        <dbReference type="EMBL" id="MDI9260450.1"/>
    </source>
</evidence>
<dbReference type="InterPro" id="IPR010406">
    <property type="entry name" value="DUF1003"/>
</dbReference>
<feature type="transmembrane region" description="Helical" evidence="3">
    <location>
        <begin position="107"/>
        <end position="127"/>
    </location>
</feature>
<accession>A0ABT6XZE9</accession>
<name>A0ABT6XZE9_ALISE</name>
<feature type="coiled-coil region" evidence="1">
    <location>
        <begin position="154"/>
        <end position="188"/>
    </location>
</feature>
<evidence type="ECO:0000256" key="3">
    <source>
        <dbReference type="SAM" id="Phobius"/>
    </source>
</evidence>
<keyword evidence="5" id="KW-1185">Reference proteome</keyword>
<keyword evidence="3" id="KW-0472">Membrane</keyword>
<dbReference type="RefSeq" id="WP_283203916.1">
    <property type="nucleotide sequence ID" value="NZ_JASGCB010000015.1"/>
</dbReference>
<organism evidence="4 5">
    <name type="scientific">Alicyclobacillus sendaiensis PA2</name>
    <dbReference type="NCBI Taxonomy" id="3029425"/>
    <lineage>
        <taxon>Bacteria</taxon>
        <taxon>Bacillati</taxon>
        <taxon>Bacillota</taxon>
        <taxon>Bacilli</taxon>
        <taxon>Bacillales</taxon>
        <taxon>Alicyclobacillaceae</taxon>
        <taxon>Alicyclobacillus</taxon>
    </lineage>
</organism>
<evidence type="ECO:0000313" key="5">
    <source>
        <dbReference type="Proteomes" id="UP001529245"/>
    </source>
</evidence>
<comment type="caution">
    <text evidence="4">The sequence shown here is derived from an EMBL/GenBank/DDBJ whole genome shotgun (WGS) entry which is preliminary data.</text>
</comment>
<feature type="compositionally biased region" description="Basic and acidic residues" evidence="2">
    <location>
        <begin position="201"/>
        <end position="219"/>
    </location>
</feature>
<feature type="region of interest" description="Disordered" evidence="2">
    <location>
        <begin position="189"/>
        <end position="219"/>
    </location>
</feature>
<dbReference type="PANTHER" id="PTHR41386">
    <property type="entry name" value="INTEGRAL MEMBRANE PROTEIN-RELATED"/>
    <property type="match status" value="1"/>
</dbReference>
<reference evidence="4 5" key="1">
    <citation type="submission" date="2023-04" db="EMBL/GenBank/DDBJ databases">
        <title>A. sendaiensis sub sp. chiapanensis a novel subspecie with specific adaptation in bacterial cell wall isolated from an active volcano.</title>
        <authorList>
            <person name="Alvarez Gutierrez P.E."/>
            <person name="Ortiz Cortes L.Y."/>
        </authorList>
    </citation>
    <scope>NUCLEOTIDE SEQUENCE [LARGE SCALE GENOMIC DNA]</scope>
    <source>
        <strain evidence="4 5">PA2</strain>
    </source>
</reference>
<dbReference type="PANTHER" id="PTHR41386:SF1">
    <property type="entry name" value="MEMBRANE PROTEIN"/>
    <property type="match status" value="1"/>
</dbReference>
<sequence>MAKRYYYVYTDRDDDDNANLEGFDIPINEGDAKRIARLVNLYEENILSMLDEEYQRKTKWSDKLADRMAAFGGSWTFIIIFASLLVAWMVWNAAPGTQKFHFDPPPFILLNLCLSFLAAFQAPIIMMSQNRQAARDKHEAIIDFAINYKAEQEIDDMQSHLHRIEGKLLQLERLLKRLDAAVLQQQEMSLNAPHRSAGGEQKTEEGTENKMKNSEQENT</sequence>
<feature type="transmembrane region" description="Helical" evidence="3">
    <location>
        <begin position="69"/>
        <end position="91"/>
    </location>
</feature>
<dbReference type="EMBL" id="JASGCB010000015">
    <property type="protein sequence ID" value="MDI9260450.1"/>
    <property type="molecule type" value="Genomic_DNA"/>
</dbReference>